<protein>
    <submittedName>
        <fullName evidence="2">Uncharacterized protein</fullName>
    </submittedName>
</protein>
<keyword evidence="3" id="KW-1185">Reference proteome</keyword>
<keyword evidence="1" id="KW-0472">Membrane</keyword>
<feature type="transmembrane region" description="Helical" evidence="1">
    <location>
        <begin position="15"/>
        <end position="40"/>
    </location>
</feature>
<evidence type="ECO:0000313" key="2">
    <source>
        <dbReference type="EMBL" id="ETN72409.1"/>
    </source>
</evidence>
<proteinExistence type="predicted"/>
<keyword evidence="1" id="KW-0812">Transmembrane</keyword>
<dbReference type="Proteomes" id="UP000053676">
    <property type="component" value="Unassembled WGS sequence"/>
</dbReference>
<dbReference type="OrthoDB" id="5783969at2759"/>
<dbReference type="KEGG" id="nai:NECAME_13877"/>
<evidence type="ECO:0000313" key="3">
    <source>
        <dbReference type="Proteomes" id="UP000053676"/>
    </source>
</evidence>
<gene>
    <name evidence="2" type="ORF">NECAME_13877</name>
</gene>
<sequence length="226" mass="25852">MLVSNAGLEKYRLTVWLLSIFADIALIIATVTPAWQVFLYRISAKIFDLGREFLVACCLCCSTLTYQLKNFERQPLSCSSLFNELVVFLVDVFHCGIFTKAGERSEEIPCHNGVQWVESPSLDRPDDIALKLREFHHQILDDRFRYNGTLLAETTCMIQECHESVLALQKQGVHALNPSASLTRHRVAEDTDVGRYVQSGLWIYCPGAAQCWYIFSDNLINYYERV</sequence>
<organism evidence="2 3">
    <name type="scientific">Necator americanus</name>
    <name type="common">Human hookworm</name>
    <dbReference type="NCBI Taxonomy" id="51031"/>
    <lineage>
        <taxon>Eukaryota</taxon>
        <taxon>Metazoa</taxon>
        <taxon>Ecdysozoa</taxon>
        <taxon>Nematoda</taxon>
        <taxon>Chromadorea</taxon>
        <taxon>Rhabditida</taxon>
        <taxon>Rhabditina</taxon>
        <taxon>Rhabditomorpha</taxon>
        <taxon>Strongyloidea</taxon>
        <taxon>Ancylostomatidae</taxon>
        <taxon>Bunostominae</taxon>
        <taxon>Necator</taxon>
    </lineage>
</organism>
<reference evidence="3" key="1">
    <citation type="journal article" date="2014" name="Nat. Genet.">
        <title>Genome of the human hookworm Necator americanus.</title>
        <authorList>
            <person name="Tang Y.T."/>
            <person name="Gao X."/>
            <person name="Rosa B.A."/>
            <person name="Abubucker S."/>
            <person name="Hallsworth-Pepin K."/>
            <person name="Martin J."/>
            <person name="Tyagi R."/>
            <person name="Heizer E."/>
            <person name="Zhang X."/>
            <person name="Bhonagiri-Palsikar V."/>
            <person name="Minx P."/>
            <person name="Warren W.C."/>
            <person name="Wang Q."/>
            <person name="Zhan B."/>
            <person name="Hotez P.J."/>
            <person name="Sternberg P.W."/>
            <person name="Dougall A."/>
            <person name="Gaze S.T."/>
            <person name="Mulvenna J."/>
            <person name="Sotillo J."/>
            <person name="Ranganathan S."/>
            <person name="Rabelo E.M."/>
            <person name="Wilson R.K."/>
            <person name="Felgner P.L."/>
            <person name="Bethony J."/>
            <person name="Hawdon J.M."/>
            <person name="Gasser R.B."/>
            <person name="Loukas A."/>
            <person name="Mitreva M."/>
        </authorList>
    </citation>
    <scope>NUCLEOTIDE SEQUENCE [LARGE SCALE GENOMIC DNA]</scope>
</reference>
<dbReference type="EMBL" id="KI664535">
    <property type="protein sequence ID" value="ETN72409.1"/>
    <property type="molecule type" value="Genomic_DNA"/>
</dbReference>
<evidence type="ECO:0000256" key="1">
    <source>
        <dbReference type="SAM" id="Phobius"/>
    </source>
</evidence>
<keyword evidence="1" id="KW-1133">Transmembrane helix</keyword>
<accession>W2SRP0</accession>
<name>W2SRP0_NECAM</name>
<dbReference type="AlphaFoldDB" id="W2SRP0"/>